<gene>
    <name evidence="2" type="ORF">SAMN04488034_103306</name>
</gene>
<dbReference type="OrthoDB" id="9809796at2"/>
<dbReference type="Gene3D" id="2.160.20.10">
    <property type="entry name" value="Single-stranded right-handed beta-helix, Pectin lyase-like"/>
    <property type="match status" value="1"/>
</dbReference>
<name>A0A1H5N3E6_9FLAO</name>
<keyword evidence="3" id="KW-1185">Reference proteome</keyword>
<dbReference type="EMBL" id="FNUG01000003">
    <property type="protein sequence ID" value="SEE96102.1"/>
    <property type="molecule type" value="Genomic_DNA"/>
</dbReference>
<dbReference type="NCBIfam" id="TIGR03804">
    <property type="entry name" value="para_beta_helix"/>
    <property type="match status" value="1"/>
</dbReference>
<dbReference type="AlphaFoldDB" id="A0A1H5N3E6"/>
<evidence type="ECO:0000259" key="1">
    <source>
        <dbReference type="Pfam" id="PF13229"/>
    </source>
</evidence>
<dbReference type="InterPro" id="IPR022441">
    <property type="entry name" value="Para_beta_helix_rpt-2"/>
</dbReference>
<dbReference type="InterPro" id="IPR039448">
    <property type="entry name" value="Beta_helix"/>
</dbReference>
<organism evidence="2 3">
    <name type="scientific">Salinimicrobium catena</name>
    <dbReference type="NCBI Taxonomy" id="390640"/>
    <lineage>
        <taxon>Bacteria</taxon>
        <taxon>Pseudomonadati</taxon>
        <taxon>Bacteroidota</taxon>
        <taxon>Flavobacteriia</taxon>
        <taxon>Flavobacteriales</taxon>
        <taxon>Flavobacteriaceae</taxon>
        <taxon>Salinimicrobium</taxon>
    </lineage>
</organism>
<dbReference type="SMART" id="SM00710">
    <property type="entry name" value="PbH1"/>
    <property type="match status" value="7"/>
</dbReference>
<accession>A0A1H5N3E6</accession>
<dbReference type="STRING" id="390640.SAMN04488034_103306"/>
<dbReference type="Pfam" id="PF13229">
    <property type="entry name" value="Beta_helix"/>
    <property type="match status" value="1"/>
</dbReference>
<sequence>MKRSSFTGPVFAGLLLLVSIVFLKVSADQIKAETDRVPEISEMSDTVFVAPPTGDRETDRASILSALKEAEPGGTIRFAPGTYFMGGEIIRITVPDVTLKGHPEGTILRGCSKGEFSIEDIQEFGYKCNGLELAAGGQAVLDLTFEDLFWALHIGCCWETMPKMMPGEGGQRIEGNTFIGNSNALRVHGYWSEPTIIRNNRFRNNWHSLAVYGNTVHILDNEITAPEPREVQGFGFPAEAIHLVRPLELHESAKNGRRSCENNVVSGNYIEGITEGIMMTADLPDIPCRNNVISNNTIIVKRARPFVFPDFLTGNIEGDSTVVGVSLALRGHWENNLIEGNTIQGAEGLGIEIRGGTNNKIVNNSISGISRRKPFPGNAIAAIPILGGDPETWRSANGSGIWLSPGSDENEIRNNRFGNIASAAIFIEGDQNRVEMLKESDTVRDTGKRNSVNWAMNSKD</sequence>
<feature type="domain" description="Right handed beta helix" evidence="1">
    <location>
        <begin position="335"/>
        <end position="435"/>
    </location>
</feature>
<dbReference type="InterPro" id="IPR006626">
    <property type="entry name" value="PbH1"/>
</dbReference>
<dbReference type="InterPro" id="IPR012334">
    <property type="entry name" value="Pectin_lyas_fold"/>
</dbReference>
<proteinExistence type="predicted"/>
<protein>
    <submittedName>
        <fullName evidence="2">Parallel beta-helix repeat (Two copies)</fullName>
    </submittedName>
</protein>
<evidence type="ECO:0000313" key="2">
    <source>
        <dbReference type="EMBL" id="SEE96102.1"/>
    </source>
</evidence>
<dbReference type="InterPro" id="IPR011050">
    <property type="entry name" value="Pectin_lyase_fold/virulence"/>
</dbReference>
<dbReference type="Proteomes" id="UP000199448">
    <property type="component" value="Unassembled WGS sequence"/>
</dbReference>
<evidence type="ECO:0000313" key="3">
    <source>
        <dbReference type="Proteomes" id="UP000199448"/>
    </source>
</evidence>
<reference evidence="2 3" key="1">
    <citation type="submission" date="2016-10" db="EMBL/GenBank/DDBJ databases">
        <authorList>
            <person name="de Groot N.N."/>
        </authorList>
    </citation>
    <scope>NUCLEOTIDE SEQUENCE [LARGE SCALE GENOMIC DNA]</scope>
    <source>
        <strain evidence="2 3">DSM 23553</strain>
    </source>
</reference>
<dbReference type="SUPFAM" id="SSF51126">
    <property type="entry name" value="Pectin lyase-like"/>
    <property type="match status" value="1"/>
</dbReference>